<gene>
    <name evidence="1" type="ORF">SAMN05192574_10319</name>
</gene>
<keyword evidence="2" id="KW-1185">Reference proteome</keyword>
<sequence length="377" mass="42648">MKILLVCGSLEPGRDGVGDYSRKLKLEFVKQGHQVFLLALNDRHANTLIENAAHKEVSEIRLPASMEARERFIKLHEITETFAPDWLSLQFVGYSFQKRAVVFDLAKQLKRLKINASVHIMFHEIWQGESSDSTLKDKIIGFFQKRSAIAVIKALKPKCISTTNGYYQKSLLKAGINTIKIPVFSNMPLGDCTRKRIYGQLPADFRNNSTDYVLASFFGGFHPHGLLEERIRQLSLNVRDQLNKKLIVTHAGKSPAIKEQFAELHEATGVPMYVLGEWPENDIADYLGTCDVSLSNHPKVLFEKSGSIAAALYNKCPVIILRDGFANDDQKRDEIEELKYINDIKKFINQDTGFAEKYSPQNAAEQYSAMFKSSIKS</sequence>
<protein>
    <submittedName>
        <fullName evidence="1">Glycosyltransferase involved in cell wall bisynthesis</fullName>
    </submittedName>
</protein>
<dbReference type="RefSeq" id="WP_091210387.1">
    <property type="nucleotide sequence ID" value="NZ_FOCL01000003.1"/>
</dbReference>
<dbReference type="Gene3D" id="3.40.50.2000">
    <property type="entry name" value="Glycogen Phosphorylase B"/>
    <property type="match status" value="1"/>
</dbReference>
<organism evidence="1 2">
    <name type="scientific">Mucilaginibacter gossypiicola</name>
    <dbReference type="NCBI Taxonomy" id="551995"/>
    <lineage>
        <taxon>Bacteria</taxon>
        <taxon>Pseudomonadati</taxon>
        <taxon>Bacteroidota</taxon>
        <taxon>Sphingobacteriia</taxon>
        <taxon>Sphingobacteriales</taxon>
        <taxon>Sphingobacteriaceae</taxon>
        <taxon>Mucilaginibacter</taxon>
    </lineage>
</organism>
<dbReference type="OrthoDB" id="1100436at2"/>
<dbReference type="EMBL" id="FOCL01000003">
    <property type="protein sequence ID" value="SEN39355.1"/>
    <property type="molecule type" value="Genomic_DNA"/>
</dbReference>
<dbReference type="AlphaFoldDB" id="A0A1H8G6H6"/>
<dbReference type="SUPFAM" id="SSF53756">
    <property type="entry name" value="UDP-Glycosyltransferase/glycogen phosphorylase"/>
    <property type="match status" value="1"/>
</dbReference>
<dbReference type="STRING" id="551995.SAMN05192574_10319"/>
<name>A0A1H8G6H6_9SPHI</name>
<evidence type="ECO:0000313" key="2">
    <source>
        <dbReference type="Proteomes" id="UP000198942"/>
    </source>
</evidence>
<dbReference type="Proteomes" id="UP000198942">
    <property type="component" value="Unassembled WGS sequence"/>
</dbReference>
<evidence type="ECO:0000313" key="1">
    <source>
        <dbReference type="EMBL" id="SEN39355.1"/>
    </source>
</evidence>
<proteinExistence type="predicted"/>
<reference evidence="2" key="1">
    <citation type="submission" date="2016-10" db="EMBL/GenBank/DDBJ databases">
        <authorList>
            <person name="Varghese N."/>
            <person name="Submissions S."/>
        </authorList>
    </citation>
    <scope>NUCLEOTIDE SEQUENCE [LARGE SCALE GENOMIC DNA]</scope>
    <source>
        <strain evidence="2">Gh-48</strain>
    </source>
</reference>
<dbReference type="GO" id="GO:0016740">
    <property type="term" value="F:transferase activity"/>
    <property type="evidence" value="ECO:0007669"/>
    <property type="project" value="UniProtKB-KW"/>
</dbReference>
<accession>A0A1H8G6H6</accession>
<keyword evidence="1" id="KW-0808">Transferase</keyword>